<reference evidence="4" key="1">
    <citation type="journal article" date="2019" name="Int. J. Syst. Evol. Microbiol.">
        <title>The Global Catalogue of Microorganisms (GCM) 10K type strain sequencing project: providing services to taxonomists for standard genome sequencing and annotation.</title>
        <authorList>
            <consortium name="The Broad Institute Genomics Platform"/>
            <consortium name="The Broad Institute Genome Sequencing Center for Infectious Disease"/>
            <person name="Wu L."/>
            <person name="Ma J."/>
        </authorList>
    </citation>
    <scope>NUCLEOTIDE SEQUENCE [LARGE SCALE GENOMIC DNA]</scope>
    <source>
        <strain evidence="4">ZS-35-S2</strain>
    </source>
</reference>
<gene>
    <name evidence="3" type="ORF">ACFSKQ_12115</name>
</gene>
<sequence>MRVALYARYSSDHQRDASIADQFRMCRLHAEKQGWRIVEEYSDHAISGASLLHPGIQALISDASRGRFDLILAEAMDRLSRDQEDIAGIFKRMSYAGVTMFTLSEGEVSHLHVGLKGTMNALFLKDLADKTRRGQRGRVEAGKSGGGNAYGYDVVKKLDANGEPIRGDRTIHEAQANVVRRIFRDYAAGKSAKTIAVALNKDGTPAPSGGDWGFSTINGNPRRGNGILNNEMYVGKIVWNRQRFVKDPDSGKRQARPNPQSEWVIQDALELRILDDELWETVKARQAGNTIARDAGGKADVAAVNYRRRPRYLFSGLTQCACCGGGYSAISATLIGCSTARNKGTCDNRVNIRRDELEARVLNALRHRLVDPALFARFCETFTREMNRLRMEGRAGIVSAEAEIAKIERELAKLLTALKAGGPLQAIVEDMKRLEARKAELTTFLAEADEPPPLLHPSMALQYRARVQGLYEALQGENEEKRVETAEIIRSLVEAIVLTPVDGKVEIDVRGDLAGILTISAQTKNPAGERGGSQVKMVAGGRFNLCPNFAGLLPVFGINEVEDAKQLAA</sequence>
<dbReference type="PROSITE" id="PS51736">
    <property type="entry name" value="RECOMBINASES_3"/>
    <property type="match status" value="1"/>
</dbReference>
<dbReference type="InterPro" id="IPR025827">
    <property type="entry name" value="Zn_ribbon_recom_dom"/>
</dbReference>
<dbReference type="InterPro" id="IPR050639">
    <property type="entry name" value="SSR_resolvase"/>
</dbReference>
<dbReference type="Pfam" id="PF13408">
    <property type="entry name" value="Zn_ribbon_recom"/>
    <property type="match status" value="1"/>
</dbReference>
<dbReference type="Gene3D" id="3.40.50.1390">
    <property type="entry name" value="Resolvase, N-terminal catalytic domain"/>
    <property type="match status" value="1"/>
</dbReference>
<proteinExistence type="predicted"/>
<organism evidence="3 4">
    <name type="scientific">Aureimonas populi</name>
    <dbReference type="NCBI Taxonomy" id="1701758"/>
    <lineage>
        <taxon>Bacteria</taxon>
        <taxon>Pseudomonadati</taxon>
        <taxon>Pseudomonadota</taxon>
        <taxon>Alphaproteobacteria</taxon>
        <taxon>Hyphomicrobiales</taxon>
        <taxon>Aurantimonadaceae</taxon>
        <taxon>Aureimonas</taxon>
    </lineage>
</organism>
<dbReference type="SMART" id="SM00857">
    <property type="entry name" value="Resolvase"/>
    <property type="match status" value="1"/>
</dbReference>
<feature type="domain" description="Recombinase" evidence="2">
    <location>
        <begin position="149"/>
        <end position="292"/>
    </location>
</feature>
<feature type="domain" description="Resolvase/invertase-type recombinase catalytic" evidence="1">
    <location>
        <begin position="2"/>
        <end position="145"/>
    </location>
</feature>
<protein>
    <submittedName>
        <fullName evidence="3">Recombinase family protein</fullName>
    </submittedName>
</protein>
<dbReference type="Proteomes" id="UP001597371">
    <property type="component" value="Unassembled WGS sequence"/>
</dbReference>
<dbReference type="InterPro" id="IPR036162">
    <property type="entry name" value="Resolvase-like_N_sf"/>
</dbReference>
<dbReference type="CDD" id="cd00338">
    <property type="entry name" value="Ser_Recombinase"/>
    <property type="match status" value="1"/>
</dbReference>
<dbReference type="InterPro" id="IPR006119">
    <property type="entry name" value="Resolv_N"/>
</dbReference>
<keyword evidence="4" id="KW-1185">Reference proteome</keyword>
<dbReference type="PROSITE" id="PS51737">
    <property type="entry name" value="RECOMBINASE_DNA_BIND"/>
    <property type="match status" value="1"/>
</dbReference>
<dbReference type="PANTHER" id="PTHR30461:SF23">
    <property type="entry name" value="DNA RECOMBINASE-RELATED"/>
    <property type="match status" value="1"/>
</dbReference>
<dbReference type="InterPro" id="IPR011109">
    <property type="entry name" value="DNA_bind_recombinase_dom"/>
</dbReference>
<dbReference type="Pfam" id="PF00239">
    <property type="entry name" value="Resolvase"/>
    <property type="match status" value="1"/>
</dbReference>
<comment type="caution">
    <text evidence="3">The sequence shown here is derived from an EMBL/GenBank/DDBJ whole genome shotgun (WGS) entry which is preliminary data.</text>
</comment>
<dbReference type="RefSeq" id="WP_209738953.1">
    <property type="nucleotide sequence ID" value="NZ_CP072611.1"/>
</dbReference>
<dbReference type="Pfam" id="PF07508">
    <property type="entry name" value="Recombinase"/>
    <property type="match status" value="1"/>
</dbReference>
<dbReference type="PANTHER" id="PTHR30461">
    <property type="entry name" value="DNA-INVERTASE FROM LAMBDOID PROPHAGE"/>
    <property type="match status" value="1"/>
</dbReference>
<accession>A0ABW5CQT0</accession>
<evidence type="ECO:0000313" key="4">
    <source>
        <dbReference type="Proteomes" id="UP001597371"/>
    </source>
</evidence>
<name>A0ABW5CQT0_9HYPH</name>
<evidence type="ECO:0000313" key="3">
    <source>
        <dbReference type="EMBL" id="MFD2238198.1"/>
    </source>
</evidence>
<dbReference type="InterPro" id="IPR038109">
    <property type="entry name" value="DNA_bind_recomb_sf"/>
</dbReference>
<dbReference type="EMBL" id="JBHUIJ010000015">
    <property type="protein sequence ID" value="MFD2238198.1"/>
    <property type="molecule type" value="Genomic_DNA"/>
</dbReference>
<evidence type="ECO:0000259" key="1">
    <source>
        <dbReference type="PROSITE" id="PS51736"/>
    </source>
</evidence>
<evidence type="ECO:0000259" key="2">
    <source>
        <dbReference type="PROSITE" id="PS51737"/>
    </source>
</evidence>
<dbReference type="SUPFAM" id="SSF53041">
    <property type="entry name" value="Resolvase-like"/>
    <property type="match status" value="1"/>
</dbReference>
<dbReference type="Gene3D" id="3.90.1750.20">
    <property type="entry name" value="Putative Large Serine Recombinase, Chain B, Domain 2"/>
    <property type="match status" value="1"/>
</dbReference>